<dbReference type="InterPro" id="IPR038063">
    <property type="entry name" value="Transpep_catalytic_dom"/>
</dbReference>
<dbReference type="SUPFAM" id="SSF141523">
    <property type="entry name" value="L,D-transpeptidase catalytic domain-like"/>
    <property type="match status" value="1"/>
</dbReference>
<dbReference type="EMBL" id="BNJG01000002">
    <property type="protein sequence ID" value="GHO57145.1"/>
    <property type="molecule type" value="Genomic_DNA"/>
</dbReference>
<dbReference type="InterPro" id="IPR005490">
    <property type="entry name" value="LD_TPept_cat_dom"/>
</dbReference>
<evidence type="ECO:0000313" key="9">
    <source>
        <dbReference type="Proteomes" id="UP000654345"/>
    </source>
</evidence>
<evidence type="ECO:0000256" key="4">
    <source>
        <dbReference type="ARBA" id="ARBA00022984"/>
    </source>
</evidence>
<gene>
    <name evidence="8" type="ORF">KSB_56200</name>
</gene>
<keyword evidence="2" id="KW-0808">Transferase</keyword>
<dbReference type="Gene3D" id="2.40.440.10">
    <property type="entry name" value="L,D-transpeptidase catalytic domain-like"/>
    <property type="match status" value="1"/>
</dbReference>
<keyword evidence="4 6" id="KW-0573">Peptidoglycan synthesis</keyword>
<feature type="active site" description="Proton donor/acceptor" evidence="6">
    <location>
        <position position="264"/>
    </location>
</feature>
<organism evidence="8 9">
    <name type="scientific">Ktedonobacter robiniae</name>
    <dbReference type="NCBI Taxonomy" id="2778365"/>
    <lineage>
        <taxon>Bacteria</taxon>
        <taxon>Bacillati</taxon>
        <taxon>Chloroflexota</taxon>
        <taxon>Ktedonobacteria</taxon>
        <taxon>Ktedonobacterales</taxon>
        <taxon>Ktedonobacteraceae</taxon>
        <taxon>Ktedonobacter</taxon>
    </lineage>
</organism>
<protein>
    <recommendedName>
        <fullName evidence="7">L,D-TPase catalytic domain-containing protein</fullName>
    </recommendedName>
</protein>
<evidence type="ECO:0000256" key="5">
    <source>
        <dbReference type="ARBA" id="ARBA00023316"/>
    </source>
</evidence>
<dbReference type="Proteomes" id="UP000654345">
    <property type="component" value="Unassembled WGS sequence"/>
</dbReference>
<sequence length="320" mass="36367">MLSPITPTMLQAAQTKLTILKSKIDQLKVPGKQQDIYLQHYRAEQDALYRVSSSQDYIQVLIQINTNITEVESEAAQGNSYTLVATLQQEAQDWGDAHKWHDAYDQKGYQLDSGYLSLERGYGAVPYLYRRLASVGSAAYPEVKDTLLHLAMLEANFADPTPYNQVHATDKYLLTYYHLQDSLVFVVSMTEQAMRVYQNGQLIRSFLVTTGRYDRPSPPGLWSAGNHLTHVPFISYEAPGSPDYYDPIMVNYAVQFRADGYFFHDSWWRKDYGPGTQFPHQDSGKNKDASVGSHGCVNLPTNEMAWVYQQARAGTKFIIY</sequence>
<keyword evidence="9" id="KW-1185">Reference proteome</keyword>
<feature type="active site" description="Nucleophile" evidence="6">
    <location>
        <position position="296"/>
    </location>
</feature>
<proteinExistence type="predicted"/>
<evidence type="ECO:0000259" key="7">
    <source>
        <dbReference type="PROSITE" id="PS52029"/>
    </source>
</evidence>
<dbReference type="PROSITE" id="PS52029">
    <property type="entry name" value="LD_TPASE"/>
    <property type="match status" value="1"/>
</dbReference>
<comment type="pathway">
    <text evidence="1 6">Cell wall biogenesis; peptidoglycan biosynthesis.</text>
</comment>
<keyword evidence="3 6" id="KW-0133">Cell shape</keyword>
<evidence type="ECO:0000256" key="1">
    <source>
        <dbReference type="ARBA" id="ARBA00004752"/>
    </source>
</evidence>
<comment type="caution">
    <text evidence="8">The sequence shown here is derived from an EMBL/GenBank/DDBJ whole genome shotgun (WGS) entry which is preliminary data.</text>
</comment>
<evidence type="ECO:0000256" key="2">
    <source>
        <dbReference type="ARBA" id="ARBA00022679"/>
    </source>
</evidence>
<dbReference type="Pfam" id="PF03734">
    <property type="entry name" value="YkuD"/>
    <property type="match status" value="1"/>
</dbReference>
<evidence type="ECO:0000256" key="3">
    <source>
        <dbReference type="ARBA" id="ARBA00022960"/>
    </source>
</evidence>
<dbReference type="InterPro" id="IPR050979">
    <property type="entry name" value="LD-transpeptidase"/>
</dbReference>
<dbReference type="PANTHER" id="PTHR30582">
    <property type="entry name" value="L,D-TRANSPEPTIDASE"/>
    <property type="match status" value="1"/>
</dbReference>
<keyword evidence="5 6" id="KW-0961">Cell wall biogenesis/degradation</keyword>
<name>A0ABQ3UXV2_9CHLR</name>
<reference evidence="8 9" key="1">
    <citation type="journal article" date="2021" name="Int. J. Syst. Evol. Microbiol.">
        <title>Reticulibacter mediterranei gen. nov., sp. nov., within the new family Reticulibacteraceae fam. nov., and Ktedonospora formicarum gen. nov., sp. nov., Ktedonobacter robiniae sp. nov., Dictyobacter formicarum sp. nov. and Dictyobacter arantiisoli sp. nov., belonging to the class Ktedonobacteria.</title>
        <authorList>
            <person name="Yabe S."/>
            <person name="Zheng Y."/>
            <person name="Wang C.M."/>
            <person name="Sakai Y."/>
            <person name="Abe K."/>
            <person name="Yokota A."/>
            <person name="Donadio S."/>
            <person name="Cavaletti L."/>
            <person name="Monciardini P."/>
        </authorList>
    </citation>
    <scope>NUCLEOTIDE SEQUENCE [LARGE SCALE GENOMIC DNA]</scope>
    <source>
        <strain evidence="8 9">SOSP1-30</strain>
    </source>
</reference>
<dbReference type="PANTHER" id="PTHR30582:SF2">
    <property type="entry name" value="L,D-TRANSPEPTIDASE YCIB-RELATED"/>
    <property type="match status" value="1"/>
</dbReference>
<dbReference type="CDD" id="cd16913">
    <property type="entry name" value="YkuD_like"/>
    <property type="match status" value="1"/>
</dbReference>
<feature type="domain" description="L,D-TPase catalytic" evidence="7">
    <location>
        <begin position="183"/>
        <end position="320"/>
    </location>
</feature>
<accession>A0ABQ3UXV2</accession>
<evidence type="ECO:0000256" key="6">
    <source>
        <dbReference type="PROSITE-ProRule" id="PRU01373"/>
    </source>
</evidence>
<evidence type="ECO:0000313" key="8">
    <source>
        <dbReference type="EMBL" id="GHO57145.1"/>
    </source>
</evidence>